<dbReference type="PIRSF" id="PIRSF002560">
    <property type="entry name" value="Bacterioferritin"/>
    <property type="match status" value="1"/>
</dbReference>
<sequence length="143" mass="16621">MQEKKAINDKLFEMLNQAIAREIQVSIQYMWQHIQARGFKGKIVGEDMKKISITEMKHAEDIAEHLVSLGSIPTTKPNTIEVGSSLKEMLELDIKAEEEAIKLYKEIINFAKEQDDLATKRLFEKILLEEMEHLQLFENYLVD</sequence>
<feature type="binding site" evidence="7">
    <location>
        <position position="55"/>
    </location>
    <ligand>
        <name>Fe cation</name>
        <dbReference type="ChEBI" id="CHEBI:24875"/>
        <label>1</label>
    </ligand>
</feature>
<dbReference type="PRINTS" id="PR00601">
    <property type="entry name" value="BACFERRITIN"/>
</dbReference>
<feature type="binding site" evidence="7">
    <location>
        <position position="130"/>
    </location>
    <ligand>
        <name>Fe cation</name>
        <dbReference type="ChEBI" id="CHEBI:24875"/>
        <label>1</label>
    </ligand>
</feature>
<organism evidence="10">
    <name type="scientific">Thermodesulfobium narugense</name>
    <dbReference type="NCBI Taxonomy" id="184064"/>
    <lineage>
        <taxon>Bacteria</taxon>
        <taxon>Pseudomonadati</taxon>
        <taxon>Thermodesulfobiota</taxon>
        <taxon>Thermodesulfobiia</taxon>
        <taxon>Thermodesulfobiales</taxon>
        <taxon>Thermodesulfobiaceae</taxon>
        <taxon>Thermodesulfobium</taxon>
    </lineage>
</organism>
<feature type="binding site" evidence="7">
    <location>
        <position position="55"/>
    </location>
    <ligand>
        <name>Fe cation</name>
        <dbReference type="ChEBI" id="CHEBI:24875"/>
        <label>2</label>
    </ligand>
</feature>
<keyword evidence="4 6" id="KW-0479">Metal-binding</keyword>
<keyword evidence="8" id="KW-0175">Coiled coil</keyword>
<comment type="caution">
    <text evidence="10">The sequence shown here is derived from an EMBL/GenBank/DDBJ whole genome shotgun (WGS) entry which is preliminary data.</text>
</comment>
<dbReference type="GO" id="GO:0020037">
    <property type="term" value="F:heme binding"/>
    <property type="evidence" value="ECO:0007669"/>
    <property type="project" value="TreeGrafter"/>
</dbReference>
<feature type="binding site" evidence="7">
    <location>
        <position position="22"/>
    </location>
    <ligand>
        <name>Fe cation</name>
        <dbReference type="ChEBI" id="CHEBI:24875"/>
        <label>1</label>
    </ligand>
</feature>
<keyword evidence="3" id="KW-0349">Heme</keyword>
<evidence type="ECO:0000256" key="5">
    <source>
        <dbReference type="ARBA" id="ARBA00023004"/>
    </source>
</evidence>
<dbReference type="GO" id="GO:0008199">
    <property type="term" value="F:ferric iron binding"/>
    <property type="evidence" value="ECO:0007669"/>
    <property type="project" value="InterPro"/>
</dbReference>
<comment type="function">
    <text evidence="6">Iron-storage protein, whose ferroxidase center binds Fe(2+), oxidizes it using dioxygen to Fe(3+), and participates in the subsequent Fe(3+) oxide mineral core formation within the central cavity of the BFR protein shell.</text>
</comment>
<proteinExistence type="inferred from homology"/>
<feature type="binding site" description="axial binding residue" evidence="7">
    <location>
        <position position="56"/>
    </location>
    <ligand>
        <name>heme b</name>
        <dbReference type="ChEBI" id="CHEBI:60344"/>
        <note>ligand shared between dimeric partners</note>
    </ligand>
    <ligandPart>
        <name>Fe</name>
        <dbReference type="ChEBI" id="CHEBI:18248"/>
    </ligandPart>
</feature>
<reference evidence="10" key="1">
    <citation type="journal article" date="2020" name="mSystems">
        <title>Genome- and Community-Level Interaction Insights into Carbon Utilization and Element Cycling Functions of Hydrothermarchaeota in Hydrothermal Sediment.</title>
        <authorList>
            <person name="Zhou Z."/>
            <person name="Liu Y."/>
            <person name="Xu W."/>
            <person name="Pan J."/>
            <person name="Luo Z.H."/>
            <person name="Li M."/>
        </authorList>
    </citation>
    <scope>NUCLEOTIDE SEQUENCE [LARGE SCALE GENOMIC DNA]</scope>
    <source>
        <strain evidence="10">SpSt-1019</strain>
    </source>
</reference>
<feature type="binding site" evidence="7">
    <location>
        <position position="58"/>
    </location>
    <ligand>
        <name>Fe cation</name>
        <dbReference type="ChEBI" id="CHEBI:24875"/>
        <label>1</label>
    </ligand>
</feature>
<feature type="binding site" evidence="7">
    <location>
        <position position="97"/>
    </location>
    <ligand>
        <name>Fe cation</name>
        <dbReference type="ChEBI" id="CHEBI:24875"/>
        <label>2</label>
    </ligand>
</feature>
<dbReference type="GO" id="GO:0005829">
    <property type="term" value="C:cytosol"/>
    <property type="evidence" value="ECO:0007669"/>
    <property type="project" value="TreeGrafter"/>
</dbReference>
<dbReference type="SUPFAM" id="SSF47240">
    <property type="entry name" value="Ferritin-like"/>
    <property type="match status" value="1"/>
</dbReference>
<evidence type="ECO:0000256" key="3">
    <source>
        <dbReference type="ARBA" id="ARBA00022617"/>
    </source>
</evidence>
<dbReference type="InterPro" id="IPR012347">
    <property type="entry name" value="Ferritin-like"/>
</dbReference>
<dbReference type="InterPro" id="IPR002024">
    <property type="entry name" value="Bacterioferritin"/>
</dbReference>
<feature type="coiled-coil region" evidence="8">
    <location>
        <begin position="87"/>
        <end position="114"/>
    </location>
</feature>
<feature type="binding site" evidence="7">
    <location>
        <position position="130"/>
    </location>
    <ligand>
        <name>Fe cation</name>
        <dbReference type="ChEBI" id="CHEBI:24875"/>
        <label>2</label>
    </ligand>
</feature>
<dbReference type="PANTHER" id="PTHR30295">
    <property type="entry name" value="BACTERIOFERRITIN"/>
    <property type="match status" value="1"/>
</dbReference>
<dbReference type="GO" id="GO:0004322">
    <property type="term" value="F:ferroxidase activity"/>
    <property type="evidence" value="ECO:0007669"/>
    <property type="project" value="UniProtKB-EC"/>
</dbReference>
<comment type="catalytic activity">
    <reaction evidence="6">
        <text>4 Fe(2+) + O2 + 4 H(+) = 4 Fe(3+) + 2 H2O</text>
        <dbReference type="Rhea" id="RHEA:11148"/>
        <dbReference type="ChEBI" id="CHEBI:15377"/>
        <dbReference type="ChEBI" id="CHEBI:15378"/>
        <dbReference type="ChEBI" id="CHEBI:15379"/>
        <dbReference type="ChEBI" id="CHEBI:29033"/>
        <dbReference type="ChEBI" id="CHEBI:29034"/>
        <dbReference type="EC" id="1.16.3.1"/>
    </reaction>
</comment>
<dbReference type="InterPro" id="IPR008331">
    <property type="entry name" value="Ferritin_DPS_dom"/>
</dbReference>
<evidence type="ECO:0000313" key="10">
    <source>
        <dbReference type="EMBL" id="HHI65515.1"/>
    </source>
</evidence>
<dbReference type="Gene3D" id="1.20.1260.10">
    <property type="match status" value="1"/>
</dbReference>
<feature type="binding site" evidence="7">
    <location>
        <position position="133"/>
    </location>
    <ligand>
        <name>Fe cation</name>
        <dbReference type="ChEBI" id="CHEBI:24875"/>
        <label>2</label>
    </ligand>
</feature>
<evidence type="ECO:0000256" key="8">
    <source>
        <dbReference type="SAM" id="Coils"/>
    </source>
</evidence>
<dbReference type="InterPro" id="IPR009040">
    <property type="entry name" value="Ferritin-like_diiron"/>
</dbReference>
<feature type="domain" description="Ferritin-like diiron" evidence="9">
    <location>
        <begin position="5"/>
        <end position="143"/>
    </location>
</feature>
<gene>
    <name evidence="10" type="ORF">ENL70_03075</name>
</gene>
<keyword evidence="5 6" id="KW-0408">Iron</keyword>
<dbReference type="InterPro" id="IPR009078">
    <property type="entry name" value="Ferritin-like_SF"/>
</dbReference>
<dbReference type="PROSITE" id="PS50905">
    <property type="entry name" value="FERRITIN_LIKE"/>
    <property type="match status" value="1"/>
</dbReference>
<dbReference type="Pfam" id="PF00210">
    <property type="entry name" value="Ferritin"/>
    <property type="match status" value="1"/>
</dbReference>
<evidence type="ECO:0000256" key="6">
    <source>
        <dbReference type="PIRNR" id="PIRNR002560"/>
    </source>
</evidence>
<evidence type="ECO:0000256" key="7">
    <source>
        <dbReference type="PIRSR" id="PIRSR002560-1"/>
    </source>
</evidence>
<dbReference type="EC" id="1.16.3.1" evidence="6"/>
<accession>A0A7C5KH31</accession>
<evidence type="ECO:0000256" key="1">
    <source>
        <dbReference type="ARBA" id="ARBA00008093"/>
    </source>
</evidence>
<evidence type="ECO:0000259" key="9">
    <source>
        <dbReference type="PROSITE" id="PS50905"/>
    </source>
</evidence>
<dbReference type="EMBL" id="DRUY01000104">
    <property type="protein sequence ID" value="HHI65515.1"/>
    <property type="molecule type" value="Genomic_DNA"/>
</dbReference>
<keyword evidence="2 6" id="KW-0409">Iron storage</keyword>
<name>A0A7C5KH31_9BACT</name>
<evidence type="ECO:0000256" key="2">
    <source>
        <dbReference type="ARBA" id="ARBA00022434"/>
    </source>
</evidence>
<evidence type="ECO:0000256" key="4">
    <source>
        <dbReference type="ARBA" id="ARBA00022723"/>
    </source>
</evidence>
<dbReference type="GO" id="GO:0006879">
    <property type="term" value="P:intracellular iron ion homeostasis"/>
    <property type="evidence" value="ECO:0007669"/>
    <property type="project" value="UniProtKB-KW"/>
</dbReference>
<comment type="similarity">
    <text evidence="1 6">Belongs to the bacterioferritin family.</text>
</comment>
<protein>
    <recommendedName>
        <fullName evidence="6">Bacterioferritin</fullName>
        <ecNumber evidence="6">1.16.3.1</ecNumber>
    </recommendedName>
</protein>
<dbReference type="PANTHER" id="PTHR30295:SF0">
    <property type="entry name" value="BACTERIOFERRITIN"/>
    <property type="match status" value="1"/>
</dbReference>
<dbReference type="GO" id="GO:0006826">
    <property type="term" value="P:iron ion transport"/>
    <property type="evidence" value="ECO:0007669"/>
    <property type="project" value="InterPro"/>
</dbReference>
<dbReference type="AlphaFoldDB" id="A0A7C5KH31"/>